<gene>
    <name evidence="2" type="ORF">ALC62_10311</name>
</gene>
<evidence type="ECO:0000256" key="1">
    <source>
        <dbReference type="SAM" id="MobiDB-lite"/>
    </source>
</evidence>
<name>A0A151IE61_9HYME</name>
<keyword evidence="3" id="KW-1185">Reference proteome</keyword>
<accession>A0A151IE61</accession>
<protein>
    <submittedName>
        <fullName evidence="2">Uncharacterized protein</fullName>
    </submittedName>
</protein>
<evidence type="ECO:0000313" key="2">
    <source>
        <dbReference type="EMBL" id="KYM98950.1"/>
    </source>
</evidence>
<feature type="compositionally biased region" description="Basic residues" evidence="1">
    <location>
        <begin position="1"/>
        <end position="16"/>
    </location>
</feature>
<dbReference type="EMBL" id="KQ977894">
    <property type="protein sequence ID" value="KYM98950.1"/>
    <property type="molecule type" value="Genomic_DNA"/>
</dbReference>
<dbReference type="AlphaFoldDB" id="A0A151IE61"/>
<feature type="region of interest" description="Disordered" evidence="1">
    <location>
        <begin position="1"/>
        <end position="29"/>
    </location>
</feature>
<dbReference type="Proteomes" id="UP000078542">
    <property type="component" value="Unassembled WGS sequence"/>
</dbReference>
<organism evidence="2 3">
    <name type="scientific">Cyphomyrmex costatus</name>
    <dbReference type="NCBI Taxonomy" id="456900"/>
    <lineage>
        <taxon>Eukaryota</taxon>
        <taxon>Metazoa</taxon>
        <taxon>Ecdysozoa</taxon>
        <taxon>Arthropoda</taxon>
        <taxon>Hexapoda</taxon>
        <taxon>Insecta</taxon>
        <taxon>Pterygota</taxon>
        <taxon>Neoptera</taxon>
        <taxon>Endopterygota</taxon>
        <taxon>Hymenoptera</taxon>
        <taxon>Apocrita</taxon>
        <taxon>Aculeata</taxon>
        <taxon>Formicoidea</taxon>
        <taxon>Formicidae</taxon>
        <taxon>Myrmicinae</taxon>
        <taxon>Cyphomyrmex</taxon>
    </lineage>
</organism>
<reference evidence="2 3" key="1">
    <citation type="submission" date="2016-03" db="EMBL/GenBank/DDBJ databases">
        <title>Cyphomyrmex costatus WGS genome.</title>
        <authorList>
            <person name="Nygaard S."/>
            <person name="Hu H."/>
            <person name="Boomsma J."/>
            <person name="Zhang G."/>
        </authorList>
    </citation>
    <scope>NUCLEOTIDE SEQUENCE [LARGE SCALE GENOMIC DNA]</scope>
    <source>
        <strain evidence="2">MS0001</strain>
        <tissue evidence="2">Whole body</tissue>
    </source>
</reference>
<proteinExistence type="predicted"/>
<sequence>MTLRVASRRARRRSKSLPRNNAGMDTPRLQTINNTSTLRSDRVGSIYRSDDRSLLRIRKRSLPVPLKDTNRNRFSLCVSSAEREREREREREKWISRNIQYREITEVQKM</sequence>
<evidence type="ECO:0000313" key="3">
    <source>
        <dbReference type="Proteomes" id="UP000078542"/>
    </source>
</evidence>